<protein>
    <submittedName>
        <fullName evidence="7">Uncharacterized protein LOC108863711</fullName>
    </submittedName>
</protein>
<accession>A0AAJ7P919</accession>
<dbReference type="KEGG" id="goe:108863711"/>
<dbReference type="SUPFAM" id="SSF49854">
    <property type="entry name" value="Spermadhesin, CUB domain"/>
    <property type="match status" value="2"/>
</dbReference>
<evidence type="ECO:0000256" key="1">
    <source>
        <dbReference type="ARBA" id="ARBA00023157"/>
    </source>
</evidence>
<dbReference type="Pfam" id="PF26080">
    <property type="entry name" value="CUB_animal"/>
    <property type="match status" value="1"/>
</dbReference>
<evidence type="ECO:0000259" key="5">
    <source>
        <dbReference type="PROSITE" id="PS01180"/>
    </source>
</evidence>
<evidence type="ECO:0000313" key="7">
    <source>
        <dbReference type="RefSeq" id="XP_018493741.1"/>
    </source>
</evidence>
<name>A0AAJ7P919_9ACAR</name>
<dbReference type="GeneID" id="108863711"/>
<comment type="caution">
    <text evidence="2">Lacks conserved residue(s) required for the propagation of feature annotation.</text>
</comment>
<dbReference type="InterPro" id="IPR000859">
    <property type="entry name" value="CUB_dom"/>
</dbReference>
<feature type="chain" id="PRO_5042560333" evidence="4">
    <location>
        <begin position="18"/>
        <end position="407"/>
    </location>
</feature>
<keyword evidence="4" id="KW-0732">Signal</keyword>
<dbReference type="Pfam" id="PF00431">
    <property type="entry name" value="CUB"/>
    <property type="match status" value="1"/>
</dbReference>
<reference evidence="7" key="1">
    <citation type="submission" date="2025-08" db="UniProtKB">
        <authorList>
            <consortium name="RefSeq"/>
        </authorList>
    </citation>
    <scope>IDENTIFICATION</scope>
</reference>
<dbReference type="PROSITE" id="PS01180">
    <property type="entry name" value="CUB"/>
    <property type="match status" value="1"/>
</dbReference>
<evidence type="ECO:0000256" key="3">
    <source>
        <dbReference type="SAM" id="MobiDB-lite"/>
    </source>
</evidence>
<sequence length="407" mass="44822">MWWEITLWSSLLAASTAIPSARQRRDSIYSTSSSSVYRAFPYPQLVRFANDECQTESGSAGTCYTYQECEDLKGQIEGECADGYGVCCFLTYQCRETVHHNVSYFVPPSYPNKEVQANVCPLKIAYEANICQIRLDFTRFDILGPKDGDCRDDLFVVMGGNSNHKVPTICGENDNQHIYINVDTVEGPVELQMITGITPYARDWLIKISMIACDSSYKAPVGCVQYLTGITGQLRSFNFYQRDEDRQGYLNGADYAICLRRERDMCTVTYSVRIEKDGPDIESGANDTSRVSSSGTSTESSRDHEHALGTGIFGIATSTSEGKPIELQAAAGLSKCTGDYLAIPGLDRFCGGAFNLNSGSRESQSVTVKNSGPLMILFKSDKAFNGRGFNINYQQGPCTPVVAQAFV</sequence>
<dbReference type="InterPro" id="IPR035914">
    <property type="entry name" value="Sperma_CUB_dom_sf"/>
</dbReference>
<evidence type="ECO:0000256" key="4">
    <source>
        <dbReference type="SAM" id="SignalP"/>
    </source>
</evidence>
<proteinExistence type="predicted"/>
<feature type="region of interest" description="Disordered" evidence="3">
    <location>
        <begin position="277"/>
        <end position="305"/>
    </location>
</feature>
<keyword evidence="6" id="KW-1185">Reference proteome</keyword>
<feature type="compositionally biased region" description="Low complexity" evidence="3">
    <location>
        <begin position="288"/>
        <end position="299"/>
    </location>
</feature>
<evidence type="ECO:0000313" key="6">
    <source>
        <dbReference type="Proteomes" id="UP000694867"/>
    </source>
</evidence>
<feature type="domain" description="CUB" evidence="5">
    <location>
        <begin position="94"/>
        <end position="211"/>
    </location>
</feature>
<feature type="signal peptide" evidence="4">
    <location>
        <begin position="1"/>
        <end position="17"/>
    </location>
</feature>
<dbReference type="Gene3D" id="2.60.120.290">
    <property type="entry name" value="Spermadhesin, CUB domain"/>
    <property type="match status" value="2"/>
</dbReference>
<organism evidence="6 7">
    <name type="scientific">Galendromus occidentalis</name>
    <name type="common">western predatory mite</name>
    <dbReference type="NCBI Taxonomy" id="34638"/>
    <lineage>
        <taxon>Eukaryota</taxon>
        <taxon>Metazoa</taxon>
        <taxon>Ecdysozoa</taxon>
        <taxon>Arthropoda</taxon>
        <taxon>Chelicerata</taxon>
        <taxon>Arachnida</taxon>
        <taxon>Acari</taxon>
        <taxon>Parasitiformes</taxon>
        <taxon>Mesostigmata</taxon>
        <taxon>Gamasina</taxon>
        <taxon>Phytoseioidea</taxon>
        <taxon>Phytoseiidae</taxon>
        <taxon>Typhlodrominae</taxon>
        <taxon>Galendromus</taxon>
    </lineage>
</organism>
<dbReference type="Proteomes" id="UP000694867">
    <property type="component" value="Unplaced"/>
</dbReference>
<dbReference type="InterPro" id="IPR058698">
    <property type="entry name" value="CUB_metazoa"/>
</dbReference>
<dbReference type="AlphaFoldDB" id="A0AAJ7P919"/>
<gene>
    <name evidence="7" type="primary">LOC108863711</name>
</gene>
<dbReference type="RefSeq" id="XP_018493741.1">
    <property type="nucleotide sequence ID" value="XM_018638225.1"/>
</dbReference>
<dbReference type="PANTHER" id="PTHR33236:SF11">
    <property type="entry name" value="CUB DOMAIN-CONTAINING PROTEIN"/>
    <property type="match status" value="1"/>
</dbReference>
<evidence type="ECO:0000256" key="2">
    <source>
        <dbReference type="PROSITE-ProRule" id="PRU00059"/>
    </source>
</evidence>
<keyword evidence="1" id="KW-1015">Disulfide bond</keyword>
<dbReference type="PANTHER" id="PTHR33236">
    <property type="entry name" value="INTRAFLAGELLAR TRANSPORT PROTEIN 122 FAMILY PROTEIN-RELATED"/>
    <property type="match status" value="1"/>
</dbReference>